<keyword evidence="6 10" id="KW-0472">Membrane</keyword>
<feature type="transmembrane region" description="Helical" evidence="10">
    <location>
        <begin position="56"/>
        <end position="81"/>
    </location>
</feature>
<dbReference type="EMBL" id="JARK01001660">
    <property type="protein sequence ID" value="EYB83993.1"/>
    <property type="molecule type" value="Genomic_DNA"/>
</dbReference>
<evidence type="ECO:0000256" key="2">
    <source>
        <dbReference type="ARBA" id="ARBA00010694"/>
    </source>
</evidence>
<keyword evidence="3" id="KW-0813">Transport</keyword>
<dbReference type="InterPro" id="IPR013657">
    <property type="entry name" value="SCL35B1-4/HUT1"/>
</dbReference>
<evidence type="ECO:0000313" key="11">
    <source>
        <dbReference type="EMBL" id="EYB83993.1"/>
    </source>
</evidence>
<evidence type="ECO:0000256" key="6">
    <source>
        <dbReference type="ARBA" id="ARBA00023136"/>
    </source>
</evidence>
<comment type="caution">
    <text evidence="11">The sequence shown here is derived from an EMBL/GenBank/DDBJ whole genome shotgun (WGS) entry which is preliminary data.</text>
</comment>
<reference evidence="12" key="1">
    <citation type="journal article" date="2015" name="Nat. Genet.">
        <title>The genome and transcriptome of the zoonotic hookworm Ancylostoma ceylanicum identify infection-specific gene families.</title>
        <authorList>
            <person name="Schwarz E.M."/>
            <person name="Hu Y."/>
            <person name="Antoshechkin I."/>
            <person name="Miller M.M."/>
            <person name="Sternberg P.W."/>
            <person name="Aroian R.V."/>
        </authorList>
    </citation>
    <scope>NUCLEOTIDE SEQUENCE</scope>
    <source>
        <strain evidence="12">HY135</strain>
    </source>
</reference>
<dbReference type="GO" id="GO:0005789">
    <property type="term" value="C:endoplasmic reticulum membrane"/>
    <property type="evidence" value="ECO:0007669"/>
    <property type="project" value="TreeGrafter"/>
</dbReference>
<keyword evidence="5 10" id="KW-1133">Transmembrane helix</keyword>
<dbReference type="GO" id="GO:0000139">
    <property type="term" value="C:Golgi membrane"/>
    <property type="evidence" value="ECO:0007669"/>
    <property type="project" value="UniProtKB-SubCell"/>
</dbReference>
<dbReference type="Proteomes" id="UP000024635">
    <property type="component" value="Unassembled WGS sequence"/>
</dbReference>
<comment type="subcellular location">
    <subcellularLocation>
        <location evidence="1">Golgi apparatus membrane</location>
        <topology evidence="1">Multi-pass membrane protein</topology>
    </subcellularLocation>
</comment>
<dbReference type="AlphaFoldDB" id="A0A016S059"/>
<dbReference type="PANTHER" id="PTHR10778:SF8">
    <property type="entry name" value="ADENOSINE 3'-PHOSPHO 5'-PHOSPHOSULFATE TRANSPORTER 2"/>
    <property type="match status" value="1"/>
</dbReference>
<dbReference type="Pfam" id="PF08449">
    <property type="entry name" value="UAA"/>
    <property type="match status" value="1"/>
</dbReference>
<feature type="transmembrane region" description="Helical" evidence="10">
    <location>
        <begin position="87"/>
        <end position="108"/>
    </location>
</feature>
<evidence type="ECO:0000256" key="3">
    <source>
        <dbReference type="ARBA" id="ARBA00022448"/>
    </source>
</evidence>
<evidence type="ECO:0000256" key="7">
    <source>
        <dbReference type="ARBA" id="ARBA00039669"/>
    </source>
</evidence>
<evidence type="ECO:0000256" key="4">
    <source>
        <dbReference type="ARBA" id="ARBA00022692"/>
    </source>
</evidence>
<feature type="transmembrane region" description="Helical" evidence="10">
    <location>
        <begin position="144"/>
        <end position="163"/>
    </location>
</feature>
<organism evidence="11 12">
    <name type="scientific">Ancylostoma ceylanicum</name>
    <dbReference type="NCBI Taxonomy" id="53326"/>
    <lineage>
        <taxon>Eukaryota</taxon>
        <taxon>Metazoa</taxon>
        <taxon>Ecdysozoa</taxon>
        <taxon>Nematoda</taxon>
        <taxon>Chromadorea</taxon>
        <taxon>Rhabditida</taxon>
        <taxon>Rhabditina</taxon>
        <taxon>Rhabditomorpha</taxon>
        <taxon>Strongyloidea</taxon>
        <taxon>Ancylostomatidae</taxon>
        <taxon>Ancylostomatinae</taxon>
        <taxon>Ancylostoma</taxon>
    </lineage>
</organism>
<comment type="similarity">
    <text evidence="2">Belongs to the nucleotide-sugar transporter family. SLC35B subfamily.</text>
</comment>
<dbReference type="PANTHER" id="PTHR10778">
    <property type="entry name" value="SOLUTE CARRIER FAMILY 35 MEMBER B"/>
    <property type="match status" value="1"/>
</dbReference>
<keyword evidence="4 10" id="KW-0812">Transmembrane</keyword>
<feature type="transmembrane region" description="Helical" evidence="10">
    <location>
        <begin position="115"/>
        <end position="138"/>
    </location>
</feature>
<name>A0A016S059_9BILA</name>
<evidence type="ECO:0000256" key="9">
    <source>
        <dbReference type="ARBA" id="ARBA00042729"/>
    </source>
</evidence>
<keyword evidence="12" id="KW-1185">Reference proteome</keyword>
<evidence type="ECO:0000256" key="10">
    <source>
        <dbReference type="SAM" id="Phobius"/>
    </source>
</evidence>
<proteinExistence type="inferred from homology"/>
<evidence type="ECO:0000256" key="1">
    <source>
        <dbReference type="ARBA" id="ARBA00004653"/>
    </source>
</evidence>
<sequence length="213" mass="23737">LIMFTLADSHVSPNFDSRGYIMISGALVADAVIGNIQEKNMKKFGGSSNEMVLYSYSIGSVYIFVITIATGEFFSAFTFFLENPWKTYGYALIFGFLGYLGVNVVITLIKVCGALVAVTVTTLRKALTIVLSFILFSKPFTVDYVWAGLIILLAIYLNLYRYVTVWVTSKFRGIDATSSKNKQKWDAEVKRIVTRLLPSSKTTVFAKDGLFMV</sequence>
<evidence type="ECO:0000256" key="8">
    <source>
        <dbReference type="ARBA" id="ARBA00041866"/>
    </source>
</evidence>
<feature type="transmembrane region" description="Helical" evidence="10">
    <location>
        <begin position="20"/>
        <end position="36"/>
    </location>
</feature>
<protein>
    <recommendedName>
        <fullName evidence="7">Adenosine 3'-phospho 5'-phosphosulfate transporter 2</fullName>
    </recommendedName>
    <alternativeName>
        <fullName evidence="8">PAPS transporter 2</fullName>
    </alternativeName>
    <alternativeName>
        <fullName evidence="9">Solute carrier family 35 member B3 homolog</fullName>
    </alternativeName>
</protein>
<gene>
    <name evidence="11" type="primary">Acey_s0324.g2513</name>
    <name evidence="11" type="synonym">Acey-pst-2</name>
    <name evidence="11" type="ORF">Y032_0324g2513</name>
</gene>
<feature type="non-terminal residue" evidence="11">
    <location>
        <position position="1"/>
    </location>
</feature>
<evidence type="ECO:0000256" key="5">
    <source>
        <dbReference type="ARBA" id="ARBA00022989"/>
    </source>
</evidence>
<evidence type="ECO:0000313" key="12">
    <source>
        <dbReference type="Proteomes" id="UP000024635"/>
    </source>
</evidence>
<dbReference type="OrthoDB" id="438495at2759"/>
<accession>A0A016S059</accession>
<dbReference type="GO" id="GO:0046964">
    <property type="term" value="F:3'-phosphoadenosine 5'-phosphosulfate transmembrane transporter activity"/>
    <property type="evidence" value="ECO:0007669"/>
    <property type="project" value="TreeGrafter"/>
</dbReference>